<gene>
    <name evidence="8" type="ORF">JOC95_003552</name>
</gene>
<feature type="transmembrane region" description="Helical" evidence="6">
    <location>
        <begin position="107"/>
        <end position="130"/>
    </location>
</feature>
<dbReference type="PANTHER" id="PTHR12677:SF55">
    <property type="entry name" value="UNDECAPRENYL PHOSPHATE TRANSPORTER SAOUHSC_00901-RELATED"/>
    <property type="match status" value="1"/>
</dbReference>
<evidence type="ECO:0000256" key="3">
    <source>
        <dbReference type="ARBA" id="ARBA00022692"/>
    </source>
</evidence>
<name>A0ABS2P3Y3_9BACI</name>
<accession>A0ABS2P3Y3</accession>
<keyword evidence="5 6" id="KW-0472">Membrane</keyword>
<comment type="caution">
    <text evidence="6">Lacks conserved residue(s) required for the propagation of feature annotation.</text>
</comment>
<evidence type="ECO:0000259" key="7">
    <source>
        <dbReference type="Pfam" id="PF09335"/>
    </source>
</evidence>
<keyword evidence="4 6" id="KW-1133">Transmembrane helix</keyword>
<dbReference type="PANTHER" id="PTHR12677">
    <property type="entry name" value="GOLGI APPARATUS MEMBRANE PROTEIN TVP38-RELATED"/>
    <property type="match status" value="1"/>
</dbReference>
<proteinExistence type="inferred from homology"/>
<feature type="domain" description="VTT" evidence="7">
    <location>
        <begin position="41"/>
        <end position="159"/>
    </location>
</feature>
<dbReference type="Proteomes" id="UP000737402">
    <property type="component" value="Unassembled WGS sequence"/>
</dbReference>
<evidence type="ECO:0000313" key="8">
    <source>
        <dbReference type="EMBL" id="MBM7621663.1"/>
    </source>
</evidence>
<feature type="transmembrane region" description="Helical" evidence="6">
    <location>
        <begin position="51"/>
        <end position="78"/>
    </location>
</feature>
<comment type="similarity">
    <text evidence="6">Belongs to the TVP38/TMEM64 family.</text>
</comment>
<sequence>MIRKRSNMWKDFVLEWLDIAGPFAILLSIIFNTVISILAFVPSVFITAANIAFFGFWVGTLVSFLGESVGAVVSFLLYRKGLKAFSPKALERNKWLIRLQGTEGHRAFLLVLGLRLFPFAPSGLVTLAGATSRISLIHFAIASTLGKVPALLLEAYSVYRVLEWGTEGKIILTLFSIGVVGMLFLRKR</sequence>
<evidence type="ECO:0000256" key="4">
    <source>
        <dbReference type="ARBA" id="ARBA00022989"/>
    </source>
</evidence>
<keyword evidence="9" id="KW-1185">Reference proteome</keyword>
<evidence type="ECO:0000256" key="6">
    <source>
        <dbReference type="RuleBase" id="RU366058"/>
    </source>
</evidence>
<evidence type="ECO:0000256" key="5">
    <source>
        <dbReference type="ARBA" id="ARBA00023136"/>
    </source>
</evidence>
<feature type="transmembrane region" description="Helical" evidence="6">
    <location>
        <begin position="21"/>
        <end position="45"/>
    </location>
</feature>
<evidence type="ECO:0000256" key="2">
    <source>
        <dbReference type="ARBA" id="ARBA00022475"/>
    </source>
</evidence>
<keyword evidence="3 6" id="KW-0812">Transmembrane</keyword>
<keyword evidence="2 6" id="KW-1003">Cell membrane</keyword>
<protein>
    <recommendedName>
        <fullName evidence="6">TVP38/TMEM64 family membrane protein</fullName>
    </recommendedName>
</protein>
<dbReference type="Pfam" id="PF09335">
    <property type="entry name" value="VTT_dom"/>
    <property type="match status" value="1"/>
</dbReference>
<dbReference type="InterPro" id="IPR032816">
    <property type="entry name" value="VTT_dom"/>
</dbReference>
<feature type="transmembrane region" description="Helical" evidence="6">
    <location>
        <begin position="168"/>
        <end position="185"/>
    </location>
</feature>
<reference evidence="8 9" key="1">
    <citation type="submission" date="2021-01" db="EMBL/GenBank/DDBJ databases">
        <title>Genomic Encyclopedia of Type Strains, Phase IV (KMG-IV): sequencing the most valuable type-strain genomes for metagenomic binning, comparative biology and taxonomic classification.</title>
        <authorList>
            <person name="Goeker M."/>
        </authorList>
    </citation>
    <scope>NUCLEOTIDE SEQUENCE [LARGE SCALE GENOMIC DNA]</scope>
    <source>
        <strain evidence="8 9">DSM 25879</strain>
    </source>
</reference>
<comment type="caution">
    <text evidence="8">The sequence shown here is derived from an EMBL/GenBank/DDBJ whole genome shotgun (WGS) entry which is preliminary data.</text>
</comment>
<evidence type="ECO:0000256" key="1">
    <source>
        <dbReference type="ARBA" id="ARBA00004651"/>
    </source>
</evidence>
<dbReference type="EMBL" id="JAFBED010000009">
    <property type="protein sequence ID" value="MBM7621663.1"/>
    <property type="molecule type" value="Genomic_DNA"/>
</dbReference>
<comment type="subcellular location">
    <subcellularLocation>
        <location evidence="1 6">Cell membrane</location>
        <topology evidence="1 6">Multi-pass membrane protein</topology>
    </subcellularLocation>
</comment>
<dbReference type="InterPro" id="IPR015414">
    <property type="entry name" value="TMEM64"/>
</dbReference>
<dbReference type="RefSeq" id="WP_338083113.1">
    <property type="nucleotide sequence ID" value="NZ_JAFBED010000009.1"/>
</dbReference>
<evidence type="ECO:0000313" key="9">
    <source>
        <dbReference type="Proteomes" id="UP000737402"/>
    </source>
</evidence>
<organism evidence="8 9">
    <name type="scientific">Sutcliffiella tianshenii</name>
    <dbReference type="NCBI Taxonomy" id="1463404"/>
    <lineage>
        <taxon>Bacteria</taxon>
        <taxon>Bacillati</taxon>
        <taxon>Bacillota</taxon>
        <taxon>Bacilli</taxon>
        <taxon>Bacillales</taxon>
        <taxon>Bacillaceae</taxon>
        <taxon>Sutcliffiella</taxon>
    </lineage>
</organism>